<keyword evidence="3" id="KW-1185">Reference proteome</keyword>
<evidence type="ECO:0000313" key="3">
    <source>
        <dbReference type="Proteomes" id="UP000192746"/>
    </source>
</evidence>
<evidence type="ECO:0008006" key="4">
    <source>
        <dbReference type="Google" id="ProtNLM"/>
    </source>
</evidence>
<dbReference type="SUPFAM" id="SSF46785">
    <property type="entry name" value="Winged helix' DNA-binding domain"/>
    <property type="match status" value="1"/>
</dbReference>
<evidence type="ECO:0000313" key="2">
    <source>
        <dbReference type="EMBL" id="ORL45406.1"/>
    </source>
</evidence>
<dbReference type="EMBL" id="ARYN01000009">
    <property type="protein sequence ID" value="ORL45406.1"/>
    <property type="molecule type" value="Genomic_DNA"/>
</dbReference>
<gene>
    <name evidence="2" type="ORF">IIF7_11308</name>
</gene>
<protein>
    <recommendedName>
        <fullName evidence="4">Helix-turn-helix domain-containing protein</fullName>
    </recommendedName>
</protein>
<dbReference type="Gene3D" id="1.10.10.10">
    <property type="entry name" value="Winged helix-like DNA-binding domain superfamily/Winged helix DNA-binding domain"/>
    <property type="match status" value="1"/>
</dbReference>
<dbReference type="RefSeq" id="WP_176218944.1">
    <property type="nucleotide sequence ID" value="NZ_ARYN01000009.1"/>
</dbReference>
<organism evidence="2 3">
    <name type="scientific">Zunongwangia atlantica 22II14-10F7</name>
    <dbReference type="NCBI Taxonomy" id="1185767"/>
    <lineage>
        <taxon>Bacteria</taxon>
        <taxon>Pseudomonadati</taxon>
        <taxon>Bacteroidota</taxon>
        <taxon>Flavobacteriia</taxon>
        <taxon>Flavobacteriales</taxon>
        <taxon>Flavobacteriaceae</taxon>
        <taxon>Zunongwangia</taxon>
    </lineage>
</organism>
<dbReference type="Pfam" id="PF13730">
    <property type="entry name" value="HTH_36"/>
    <property type="match status" value="1"/>
</dbReference>
<accession>A0A1Y1T313</accession>
<dbReference type="InterPro" id="IPR036388">
    <property type="entry name" value="WH-like_DNA-bd_sf"/>
</dbReference>
<name>A0A1Y1T313_9FLAO</name>
<proteinExistence type="predicted"/>
<evidence type="ECO:0000256" key="1">
    <source>
        <dbReference type="SAM" id="MobiDB-lite"/>
    </source>
</evidence>
<reference evidence="2 3" key="1">
    <citation type="submission" date="2013-04" db="EMBL/GenBank/DDBJ databases">
        <title>Zunongwangia sp. 22II14-10F7 Genome Sequencing.</title>
        <authorList>
            <person name="Lai Q."/>
            <person name="Shao Z."/>
        </authorList>
    </citation>
    <scope>NUCLEOTIDE SEQUENCE [LARGE SCALE GENOMIC DNA]</scope>
    <source>
        <strain evidence="2 3">22II14-10F7</strain>
    </source>
</reference>
<comment type="caution">
    <text evidence="2">The sequence shown here is derived from an EMBL/GenBank/DDBJ whole genome shotgun (WGS) entry which is preliminary data.</text>
</comment>
<dbReference type="InterPro" id="IPR036390">
    <property type="entry name" value="WH_DNA-bd_sf"/>
</dbReference>
<dbReference type="Proteomes" id="UP000192746">
    <property type="component" value="Unassembled WGS sequence"/>
</dbReference>
<dbReference type="AlphaFoldDB" id="A0A1Y1T313"/>
<feature type="region of interest" description="Disordered" evidence="1">
    <location>
        <begin position="125"/>
        <end position="158"/>
    </location>
</feature>
<sequence>MKNINLNKLEIINSKYNNNHFIKSYPILNELPISPAKIKLLELIYSYQSNGQQFNMSYANISNILKIKVSTIGTYINNLKEAGYITTTTIYNAQKRGSLTIINLNVDSIISEIENIIKQYDDQLTTTTNNQPAPKNEMVETPAKPANEEPKQENQLQPEYEAVEQPIQAPEEPTQDRFDALFPEDEDDNEHISIKSVNRVINDSEDAEEKEALKYVEDYEKEMNSISEDEQYLIDLINNEDGGVFFDLSVLSVDEIIEHYNDNLNDNLKNSTILLNVVDQLINKDIITKVTGEDFSTYLILTSEKKQLEKVAEMEKELV</sequence>